<dbReference type="InterPro" id="IPR006197">
    <property type="entry name" value="Peptidase_S24_LexA"/>
</dbReference>
<accession>A0ABV1L2D5</accession>
<evidence type="ECO:0000256" key="4">
    <source>
        <dbReference type="ARBA" id="ARBA00022813"/>
    </source>
</evidence>
<dbReference type="PANTHER" id="PTHR33516:SF2">
    <property type="entry name" value="LEXA REPRESSOR-RELATED"/>
    <property type="match status" value="1"/>
</dbReference>
<evidence type="ECO:0000313" key="9">
    <source>
        <dbReference type="EMBL" id="MEQ4486436.1"/>
    </source>
</evidence>
<evidence type="ECO:0000259" key="8">
    <source>
        <dbReference type="PROSITE" id="PS50943"/>
    </source>
</evidence>
<keyword evidence="10" id="KW-1185">Reference proteome</keyword>
<dbReference type="Pfam" id="PF00717">
    <property type="entry name" value="Peptidase_S24"/>
    <property type="match status" value="1"/>
</dbReference>
<evidence type="ECO:0000256" key="1">
    <source>
        <dbReference type="ARBA" id="ARBA00007484"/>
    </source>
</evidence>
<evidence type="ECO:0000313" key="10">
    <source>
        <dbReference type="Proteomes" id="UP001493487"/>
    </source>
</evidence>
<protein>
    <submittedName>
        <fullName evidence="9">S24 family peptidase</fullName>
    </submittedName>
</protein>
<organism evidence="9 10">
    <name type="scientific">Cohnella silvisoli</name>
    <dbReference type="NCBI Taxonomy" id="2873699"/>
    <lineage>
        <taxon>Bacteria</taxon>
        <taxon>Bacillati</taxon>
        <taxon>Bacillota</taxon>
        <taxon>Bacilli</taxon>
        <taxon>Bacillales</taxon>
        <taxon>Paenibacillaceae</taxon>
        <taxon>Cohnella</taxon>
    </lineage>
</organism>
<dbReference type="InterPro" id="IPR001387">
    <property type="entry name" value="Cro/C1-type_HTH"/>
</dbReference>
<keyword evidence="5" id="KW-0234">DNA repair</keyword>
<dbReference type="Pfam" id="PF12844">
    <property type="entry name" value="HTH_19"/>
    <property type="match status" value="1"/>
</dbReference>
<reference evidence="9 10" key="1">
    <citation type="journal article" date="2023" name="Genome Announc.">
        <title>Pan-Genome Analyses of the Genus Cohnella and Proposal of the Novel Species Cohnella silvisoli sp. nov., Isolated from Forest Soil.</title>
        <authorList>
            <person name="Wang C."/>
            <person name="Mao L."/>
            <person name="Bao G."/>
            <person name="Zhu H."/>
        </authorList>
    </citation>
    <scope>NUCLEOTIDE SEQUENCE [LARGE SCALE GENOMIC DNA]</scope>
    <source>
        <strain evidence="9 10">NL03-T5-1</strain>
    </source>
</reference>
<name>A0ABV1L2D5_9BACL</name>
<evidence type="ECO:0000256" key="6">
    <source>
        <dbReference type="ARBA" id="ARBA00023236"/>
    </source>
</evidence>
<evidence type="ECO:0000256" key="2">
    <source>
        <dbReference type="ARBA" id="ARBA00022763"/>
    </source>
</evidence>
<dbReference type="InterPro" id="IPR050077">
    <property type="entry name" value="LexA_repressor"/>
</dbReference>
<dbReference type="SUPFAM" id="SSF51306">
    <property type="entry name" value="LexA/Signal peptidase"/>
    <property type="match status" value="1"/>
</dbReference>
<dbReference type="PANTHER" id="PTHR33516">
    <property type="entry name" value="LEXA REPRESSOR"/>
    <property type="match status" value="1"/>
</dbReference>
<dbReference type="CDD" id="cd00093">
    <property type="entry name" value="HTH_XRE"/>
    <property type="match status" value="1"/>
</dbReference>
<dbReference type="PROSITE" id="PS50943">
    <property type="entry name" value="HTH_CROC1"/>
    <property type="match status" value="1"/>
</dbReference>
<evidence type="ECO:0000256" key="3">
    <source>
        <dbReference type="ARBA" id="ARBA00022801"/>
    </source>
</evidence>
<dbReference type="SMART" id="SM00530">
    <property type="entry name" value="HTH_XRE"/>
    <property type="match status" value="1"/>
</dbReference>
<dbReference type="Gene3D" id="1.10.260.40">
    <property type="entry name" value="lambda repressor-like DNA-binding domains"/>
    <property type="match status" value="1"/>
</dbReference>
<evidence type="ECO:0000256" key="7">
    <source>
        <dbReference type="RuleBase" id="RU003991"/>
    </source>
</evidence>
<dbReference type="InterPro" id="IPR039418">
    <property type="entry name" value="LexA-like"/>
</dbReference>
<sequence length="287" mass="31937">MNTIGERIKFLRDSKNLSMGKLENAIGASGGSADKWEKNKSVPGGNYIIALSNFFDVTTDWILKGEETHAEKKQGESANFFEEKWESVSHFETLIKSLDSKDQEFIDRYIQLALFQKNQLNNSSDNIVTTQNFYTSPSEVTPLIQESPASYSTPSAIPVLGRAAAGVPIELVRFIEGYIRVGDKYRNCFAVKVDGDSMINVGIEDGGYVVVRQQESVDDNEIALVMVDDGVTIKRFRKVGGLAHLVSENDGMNTMIYDPRERNMRILGVIVDIISPLQASNLLLDEL</sequence>
<dbReference type="SUPFAM" id="SSF47413">
    <property type="entry name" value="lambda repressor-like DNA-binding domains"/>
    <property type="match status" value="1"/>
</dbReference>
<dbReference type="CDD" id="cd06529">
    <property type="entry name" value="S24_LexA-like"/>
    <property type="match status" value="1"/>
</dbReference>
<dbReference type="Proteomes" id="UP001493487">
    <property type="component" value="Unassembled WGS sequence"/>
</dbReference>
<dbReference type="Gene3D" id="2.10.109.10">
    <property type="entry name" value="Umud Fragment, subunit A"/>
    <property type="match status" value="1"/>
</dbReference>
<proteinExistence type="inferred from homology"/>
<comment type="caution">
    <text evidence="9">The sequence shown here is derived from an EMBL/GenBank/DDBJ whole genome shotgun (WGS) entry which is preliminary data.</text>
</comment>
<comment type="similarity">
    <text evidence="1 7">Belongs to the peptidase S24 family.</text>
</comment>
<dbReference type="RefSeq" id="WP_232189525.1">
    <property type="nucleotide sequence ID" value="NZ_JAIOAP010000020.1"/>
</dbReference>
<keyword evidence="4 7" id="KW-0068">Autocatalytic cleavage</keyword>
<keyword evidence="2" id="KW-0227">DNA damage</keyword>
<dbReference type="InterPro" id="IPR010982">
    <property type="entry name" value="Lambda_DNA-bd_dom_sf"/>
</dbReference>
<dbReference type="EMBL" id="JASKHM010000021">
    <property type="protein sequence ID" value="MEQ4486436.1"/>
    <property type="molecule type" value="Genomic_DNA"/>
</dbReference>
<evidence type="ECO:0000256" key="5">
    <source>
        <dbReference type="ARBA" id="ARBA00023204"/>
    </source>
</evidence>
<dbReference type="InterPro" id="IPR015927">
    <property type="entry name" value="Peptidase_S24_S26A/B/C"/>
</dbReference>
<dbReference type="InterPro" id="IPR036286">
    <property type="entry name" value="LexA/Signal_pep-like_sf"/>
</dbReference>
<gene>
    <name evidence="9" type="ORF">QJS35_29095</name>
</gene>
<keyword evidence="6" id="KW-0742">SOS response</keyword>
<feature type="domain" description="HTH cro/C1-type" evidence="8">
    <location>
        <begin position="8"/>
        <end position="62"/>
    </location>
</feature>
<dbReference type="PRINTS" id="PR00726">
    <property type="entry name" value="LEXASERPTASE"/>
</dbReference>
<keyword evidence="3 7" id="KW-0378">Hydrolase</keyword>